<evidence type="ECO:0000313" key="1">
    <source>
        <dbReference type="EMBL" id="VWB55029.1"/>
    </source>
</evidence>
<dbReference type="Proteomes" id="UP000494174">
    <property type="component" value="Unassembled WGS sequence"/>
</dbReference>
<accession>A0A6P2KKN3</accession>
<protein>
    <submittedName>
        <fullName evidence="1">Uncharacterized protein</fullName>
    </submittedName>
</protein>
<organism evidence="1 2">
    <name type="scientific">Burkholderia lata (strain ATCC 17760 / DSM 23089 / LMG 22485 / NCIMB 9086 / R18194 / 383)</name>
    <dbReference type="NCBI Taxonomy" id="482957"/>
    <lineage>
        <taxon>Bacteria</taxon>
        <taxon>Pseudomonadati</taxon>
        <taxon>Pseudomonadota</taxon>
        <taxon>Betaproteobacteria</taxon>
        <taxon>Burkholderiales</taxon>
        <taxon>Burkholderiaceae</taxon>
        <taxon>Burkholderia</taxon>
        <taxon>Burkholderia cepacia complex</taxon>
    </lineage>
</organism>
<name>A0A6P2KKN3_BURL3</name>
<sequence length="88" mass="9240">MRCAKGARIDEVPAGQRGLSRTRRIVSGWCVNGAQADEQARGATGATGLLSGDSADNCGPALAAHGTPVGMCNRMVNLNIRGEWRIIF</sequence>
<gene>
    <name evidence="1" type="ORF">BLA15945_02574</name>
</gene>
<reference evidence="1 2" key="1">
    <citation type="submission" date="2019-09" db="EMBL/GenBank/DDBJ databases">
        <authorList>
            <person name="Depoorter E."/>
        </authorList>
    </citation>
    <scope>NUCLEOTIDE SEQUENCE [LARGE SCALE GENOMIC DNA]</scope>
    <source>
        <strain evidence="1">R-15945</strain>
    </source>
</reference>
<dbReference type="EMBL" id="CABVPU010000007">
    <property type="protein sequence ID" value="VWB55029.1"/>
    <property type="molecule type" value="Genomic_DNA"/>
</dbReference>
<proteinExistence type="predicted"/>
<dbReference type="AlphaFoldDB" id="A0A6P2KKN3"/>
<evidence type="ECO:0000313" key="2">
    <source>
        <dbReference type="Proteomes" id="UP000494174"/>
    </source>
</evidence>